<dbReference type="HAMAP" id="MF_00337">
    <property type="entry name" value="Exonuc_7_S"/>
    <property type="match status" value="1"/>
</dbReference>
<sequence length="63" mass="7284">MKQTFESAVTRIEEISKLLEDKNISLDDSIKLFEEGTRLSDYCSECLKNAEQKITELKNKEAE</sequence>
<dbReference type="InterPro" id="IPR003761">
    <property type="entry name" value="Exonuc_VII_S"/>
</dbReference>
<dbReference type="NCBIfam" id="TIGR01280">
    <property type="entry name" value="xseB"/>
    <property type="match status" value="1"/>
</dbReference>
<dbReference type="PANTHER" id="PTHR34137:SF1">
    <property type="entry name" value="EXODEOXYRIBONUCLEASE 7 SMALL SUBUNIT"/>
    <property type="match status" value="1"/>
</dbReference>
<keyword evidence="1" id="KW-0963">Cytoplasm</keyword>
<reference evidence="4" key="1">
    <citation type="journal article" date="2013" name="Environ. Microbiol.">
        <title>Microbiota from the distal guts of lean and obese adolescents exhibit partial functional redundancy besides clear differences in community structure.</title>
        <authorList>
            <person name="Ferrer M."/>
            <person name="Ruiz A."/>
            <person name="Lanza F."/>
            <person name="Haange S.B."/>
            <person name="Oberbach A."/>
            <person name="Till H."/>
            <person name="Bargiela R."/>
            <person name="Campoy C."/>
            <person name="Segura M.T."/>
            <person name="Richter M."/>
            <person name="von Bergen M."/>
            <person name="Seifert J."/>
            <person name="Suarez A."/>
        </authorList>
    </citation>
    <scope>NUCLEOTIDE SEQUENCE</scope>
</reference>
<dbReference type="GO" id="GO:0005829">
    <property type="term" value="C:cytosol"/>
    <property type="evidence" value="ECO:0007669"/>
    <property type="project" value="TreeGrafter"/>
</dbReference>
<dbReference type="PIRSF" id="PIRSF006488">
    <property type="entry name" value="Exonuc_VII_S"/>
    <property type="match status" value="1"/>
</dbReference>
<dbReference type="PANTHER" id="PTHR34137">
    <property type="entry name" value="EXODEOXYRIBONUCLEASE 7 SMALL SUBUNIT"/>
    <property type="match status" value="1"/>
</dbReference>
<accession>K1T3J3</accession>
<organism evidence="4">
    <name type="scientific">human gut metagenome</name>
    <dbReference type="NCBI Taxonomy" id="408170"/>
    <lineage>
        <taxon>unclassified sequences</taxon>
        <taxon>metagenomes</taxon>
        <taxon>organismal metagenomes</taxon>
    </lineage>
</organism>
<dbReference type="Gene3D" id="1.10.287.1040">
    <property type="entry name" value="Exonuclease VII, small subunit"/>
    <property type="match status" value="1"/>
</dbReference>
<dbReference type="SUPFAM" id="SSF116842">
    <property type="entry name" value="XseB-like"/>
    <property type="match status" value="1"/>
</dbReference>
<dbReference type="AlphaFoldDB" id="K1T3J3"/>
<evidence type="ECO:0000256" key="3">
    <source>
        <dbReference type="ARBA" id="ARBA00022801"/>
    </source>
</evidence>
<proteinExistence type="inferred from homology"/>
<dbReference type="InterPro" id="IPR037004">
    <property type="entry name" value="Exonuc_VII_ssu_sf"/>
</dbReference>
<comment type="caution">
    <text evidence="4">The sequence shown here is derived from an EMBL/GenBank/DDBJ whole genome shotgun (WGS) entry which is preliminary data.</text>
</comment>
<gene>
    <name evidence="4" type="ORF">OBE_08820</name>
</gene>
<dbReference type="GO" id="GO:0006308">
    <property type="term" value="P:DNA catabolic process"/>
    <property type="evidence" value="ECO:0007669"/>
    <property type="project" value="InterPro"/>
</dbReference>
<evidence type="ECO:0000256" key="1">
    <source>
        <dbReference type="ARBA" id="ARBA00022490"/>
    </source>
</evidence>
<dbReference type="EMBL" id="AJWZ01006094">
    <property type="protein sequence ID" value="EKC60750.1"/>
    <property type="molecule type" value="Genomic_DNA"/>
</dbReference>
<dbReference type="Pfam" id="PF02609">
    <property type="entry name" value="Exonuc_VII_S"/>
    <property type="match status" value="1"/>
</dbReference>
<protein>
    <submittedName>
        <fullName evidence="4">Exonuclease VII, small subunit</fullName>
        <ecNumber evidence="4">3.1.11.6</ecNumber>
    </submittedName>
</protein>
<keyword evidence="2" id="KW-0540">Nuclease</keyword>
<keyword evidence="4" id="KW-0269">Exonuclease</keyword>
<name>K1T3J3_9ZZZZ</name>
<dbReference type="GO" id="GO:0008855">
    <property type="term" value="F:exodeoxyribonuclease VII activity"/>
    <property type="evidence" value="ECO:0007669"/>
    <property type="project" value="UniProtKB-EC"/>
</dbReference>
<evidence type="ECO:0000313" key="4">
    <source>
        <dbReference type="EMBL" id="EKC60750.1"/>
    </source>
</evidence>
<keyword evidence="3 4" id="KW-0378">Hydrolase</keyword>
<dbReference type="EC" id="3.1.11.6" evidence="4"/>
<evidence type="ECO:0000256" key="2">
    <source>
        <dbReference type="ARBA" id="ARBA00022722"/>
    </source>
</evidence>
<dbReference type="GO" id="GO:0009318">
    <property type="term" value="C:exodeoxyribonuclease VII complex"/>
    <property type="evidence" value="ECO:0007669"/>
    <property type="project" value="InterPro"/>
</dbReference>